<dbReference type="GO" id="GO:0005121">
    <property type="term" value="F:Toll binding"/>
    <property type="evidence" value="ECO:0007669"/>
    <property type="project" value="TreeGrafter"/>
</dbReference>
<evidence type="ECO:0000256" key="1">
    <source>
        <dbReference type="SAM" id="MobiDB-lite"/>
    </source>
</evidence>
<dbReference type="PANTHER" id="PTHR23199">
    <property type="entry name" value="NEUROTROPHIN 1-RELATED"/>
    <property type="match status" value="1"/>
</dbReference>
<sequence length="777" mass="85781">THSVPTHHVQTIHHEHTHHHHQAPVSSISNGAGHSQKPNIYTSPKSIILPISEHNSVTPMPLYPPVGLESQPRHQTLSSVLQVTTPEPFGEHHTNTIVHQGSNVPVVTATHTAVVGGGVHIRPQGHPLTDHHSKAIPANEHYGIHITTTRPPLSPIAPLIPSPTDSYAPPIVITHVPVTTPYQPAITTEYQPAITTPYQPAITTPYQPPITIEYQPATTPYQPAITTPYPPAITTPYQPAITTTYKPAITTTNPPISTIYDPVITTTYNPPVTTPYDPITSPFVPANLNNPFIPINTTPIPPVITSYQPPITTTLQPIFTTLFEEFPDASEIPDFDRPNVPFETLVVDNFEIDRKRPLGTDSHDDSHRFPIFVKRQGDGSSKEDTRPFSIPNFSQQNGRLPSNSRTPMPQQIGLNGLPSSPRSHRRIPGGIPQNPPSRPRPITEADLASLPAYLRKAPSCASIPTNRSFCLMPDEYPTEVVNKITQKYNRELRELKNILQRLPPIEFDLEKAAEQFASIDKSIKCESEERTVVLSWSRDVLGSWFAIFQTPPLQQQVTVTTCSARAKSLGCRPLLRPRPLVAFHPRDPEPRPLVFEFPMPIACVAVTSDLQSAASAFHVTTVVGRELLPTTFSPSTDLSVNRKLGITANRPMFNEEVIENLTKPYIKSFEIQHSPSRPLQSLQNKTDITLIAFNIPLDSAPSARQPKSLPEIIQDNLQIDSIPIASDEDKGEVIDLPSLSNESESEGSDTISGGNNLVISNYHFMLILLFISLKFIV</sequence>
<dbReference type="GO" id="GO:0021556">
    <property type="term" value="P:central nervous system formation"/>
    <property type="evidence" value="ECO:0007669"/>
    <property type="project" value="TreeGrafter"/>
</dbReference>
<comment type="caution">
    <text evidence="2">The sequence shown here is derived from an EMBL/GenBank/DDBJ whole genome shotgun (WGS) entry which is preliminary data.</text>
</comment>
<dbReference type="PANTHER" id="PTHR23199:SF12">
    <property type="entry name" value="NEUROTROPHIN 1-RELATED"/>
    <property type="match status" value="1"/>
</dbReference>
<feature type="region of interest" description="Disordered" evidence="1">
    <location>
        <begin position="356"/>
        <end position="443"/>
    </location>
</feature>
<feature type="compositionally biased region" description="Basic and acidic residues" evidence="1">
    <location>
        <begin position="356"/>
        <end position="368"/>
    </location>
</feature>
<dbReference type="GO" id="GO:0008083">
    <property type="term" value="F:growth factor activity"/>
    <property type="evidence" value="ECO:0007669"/>
    <property type="project" value="TreeGrafter"/>
</dbReference>
<feature type="non-terminal residue" evidence="2">
    <location>
        <position position="777"/>
    </location>
</feature>
<name>A0AAV2RC37_MEGNR</name>
<dbReference type="GO" id="GO:0045087">
    <property type="term" value="P:innate immune response"/>
    <property type="evidence" value="ECO:0007669"/>
    <property type="project" value="TreeGrafter"/>
</dbReference>
<evidence type="ECO:0000313" key="3">
    <source>
        <dbReference type="Proteomes" id="UP001497623"/>
    </source>
</evidence>
<evidence type="ECO:0000313" key="2">
    <source>
        <dbReference type="EMBL" id="CAL4121634.1"/>
    </source>
</evidence>
<organism evidence="2 3">
    <name type="scientific">Meganyctiphanes norvegica</name>
    <name type="common">Northern krill</name>
    <name type="synonym">Thysanopoda norvegica</name>
    <dbReference type="NCBI Taxonomy" id="48144"/>
    <lineage>
        <taxon>Eukaryota</taxon>
        <taxon>Metazoa</taxon>
        <taxon>Ecdysozoa</taxon>
        <taxon>Arthropoda</taxon>
        <taxon>Crustacea</taxon>
        <taxon>Multicrustacea</taxon>
        <taxon>Malacostraca</taxon>
        <taxon>Eumalacostraca</taxon>
        <taxon>Eucarida</taxon>
        <taxon>Euphausiacea</taxon>
        <taxon>Euphausiidae</taxon>
        <taxon>Meganyctiphanes</taxon>
    </lineage>
</organism>
<dbReference type="AlphaFoldDB" id="A0AAV2RC37"/>
<feature type="compositionally biased region" description="Basic and acidic residues" evidence="1">
    <location>
        <begin position="375"/>
        <end position="386"/>
    </location>
</feature>
<feature type="region of interest" description="Disordered" evidence="1">
    <location>
        <begin position="1"/>
        <end position="41"/>
    </location>
</feature>
<reference evidence="2 3" key="1">
    <citation type="submission" date="2024-05" db="EMBL/GenBank/DDBJ databases">
        <authorList>
            <person name="Wallberg A."/>
        </authorList>
    </citation>
    <scope>NUCLEOTIDE SEQUENCE [LARGE SCALE GENOMIC DNA]</scope>
</reference>
<feature type="non-terminal residue" evidence="2">
    <location>
        <position position="1"/>
    </location>
</feature>
<dbReference type="InterPro" id="IPR052444">
    <property type="entry name" value="Spz/Toll_ligand-like"/>
</dbReference>
<protein>
    <recommendedName>
        <fullName evidence="4">Mucin-2-like</fullName>
    </recommendedName>
</protein>
<dbReference type="EMBL" id="CAXKWB010019040">
    <property type="protein sequence ID" value="CAL4121634.1"/>
    <property type="molecule type" value="Genomic_DNA"/>
</dbReference>
<proteinExistence type="predicted"/>
<dbReference type="Proteomes" id="UP001497623">
    <property type="component" value="Unassembled WGS sequence"/>
</dbReference>
<feature type="compositionally biased region" description="Polar residues" evidence="1">
    <location>
        <begin position="391"/>
        <end position="421"/>
    </location>
</feature>
<gene>
    <name evidence="2" type="ORF">MNOR_LOCUS22516</name>
</gene>
<accession>A0AAV2RC37</accession>
<feature type="compositionally biased region" description="Polar residues" evidence="1">
    <location>
        <begin position="24"/>
        <end position="41"/>
    </location>
</feature>
<evidence type="ECO:0008006" key="4">
    <source>
        <dbReference type="Google" id="ProtNLM"/>
    </source>
</evidence>
<keyword evidence="3" id="KW-1185">Reference proteome</keyword>
<dbReference type="GO" id="GO:0005576">
    <property type="term" value="C:extracellular region"/>
    <property type="evidence" value="ECO:0007669"/>
    <property type="project" value="TreeGrafter"/>
</dbReference>